<evidence type="ECO:0000313" key="2">
    <source>
        <dbReference type="Proteomes" id="UP000013028"/>
    </source>
</evidence>
<name>A0AAV3IT23_ACINO</name>
<dbReference type="AlphaFoldDB" id="A0AAV3IT23"/>
<accession>A0AAV3IT23</accession>
<dbReference type="Proteomes" id="UP000013028">
    <property type="component" value="Unassembled WGS sequence"/>
</dbReference>
<reference evidence="1 2" key="1">
    <citation type="submission" date="2013-02" db="EMBL/GenBank/DDBJ databases">
        <title>The Genome Sequence of Acinetobacter nosocomialis NIPH 386.</title>
        <authorList>
            <consortium name="The Broad Institute Genome Sequencing Platform"/>
            <consortium name="The Broad Institute Genome Sequencing Center for Infectious Disease"/>
            <person name="Cerqueira G."/>
            <person name="Feldgarden M."/>
            <person name="Courvalin P."/>
            <person name="Perichon B."/>
            <person name="Grillot-Courvalin C."/>
            <person name="Clermont D."/>
            <person name="Rocha E."/>
            <person name="Yoon E.-J."/>
            <person name="Nemec A."/>
            <person name="Walker B."/>
            <person name="Young S.K."/>
            <person name="Zeng Q."/>
            <person name="Gargeya S."/>
            <person name="Fitzgerald M."/>
            <person name="Haas B."/>
            <person name="Abouelleil A."/>
            <person name="Alvarado L."/>
            <person name="Arachchi H.M."/>
            <person name="Berlin A.M."/>
            <person name="Chapman S.B."/>
            <person name="Dewar J."/>
            <person name="Goldberg J."/>
            <person name="Griggs A."/>
            <person name="Gujja S."/>
            <person name="Hansen M."/>
            <person name="Howarth C."/>
            <person name="Imamovic A."/>
            <person name="Larimer J."/>
            <person name="McCowan C."/>
            <person name="Murphy C."/>
            <person name="Neiman D."/>
            <person name="Pearson M."/>
            <person name="Priest M."/>
            <person name="Roberts A."/>
            <person name="Saif S."/>
            <person name="Shea T."/>
            <person name="Sisk P."/>
            <person name="Sykes S."/>
            <person name="Wortman J."/>
            <person name="Nusbaum C."/>
            <person name="Birren B."/>
        </authorList>
    </citation>
    <scope>NUCLEOTIDE SEQUENCE [LARGE SCALE GENOMIC DNA]</scope>
    <source>
        <strain evidence="1 2">NIPH 386</strain>
    </source>
</reference>
<evidence type="ECO:0000313" key="1">
    <source>
        <dbReference type="EMBL" id="ENV42242.1"/>
    </source>
</evidence>
<proteinExistence type="predicted"/>
<organism evidence="1 2">
    <name type="scientific">Acinetobacter nosocomialis NIPH 386</name>
    <dbReference type="NCBI Taxonomy" id="1217985"/>
    <lineage>
        <taxon>Bacteria</taxon>
        <taxon>Pseudomonadati</taxon>
        <taxon>Pseudomonadota</taxon>
        <taxon>Gammaproteobacteria</taxon>
        <taxon>Moraxellales</taxon>
        <taxon>Moraxellaceae</taxon>
        <taxon>Acinetobacter</taxon>
        <taxon>Acinetobacter calcoaceticus/baumannii complex</taxon>
    </lineage>
</organism>
<sequence length="136" mass="14644">MKHAQSAEQIIALLQAQPASLALHENLIATQVPALDVEDLIWQATQLLKQQKMVECGFLSGLNLNSMIHLGEGVWSITSNQHVLSPAVGVDELSMSSTSIPLVKAQIRGLNYINCQQVAQQALSCDSATAVRALVE</sequence>
<comment type="caution">
    <text evidence="1">The sequence shown here is derived from an EMBL/GenBank/DDBJ whole genome shotgun (WGS) entry which is preliminary data.</text>
</comment>
<evidence type="ECO:0008006" key="3">
    <source>
        <dbReference type="Google" id="ProtNLM"/>
    </source>
</evidence>
<gene>
    <name evidence="1" type="ORF">F958_00605</name>
</gene>
<dbReference type="EMBL" id="APPP01000004">
    <property type="protein sequence ID" value="ENV42242.1"/>
    <property type="molecule type" value="Genomic_DNA"/>
</dbReference>
<protein>
    <recommendedName>
        <fullName evidence="3">Phosphotransferase system, fructose-specific EI/HPr/EIIA component</fullName>
    </recommendedName>
</protein>